<dbReference type="OrthoDB" id="1431247at2759"/>
<evidence type="ECO:0000256" key="1">
    <source>
        <dbReference type="ARBA" id="ARBA00023016"/>
    </source>
</evidence>
<dbReference type="InterPro" id="IPR008978">
    <property type="entry name" value="HSP20-like_chaperone"/>
</dbReference>
<dbReference type="AlphaFoldDB" id="A0A9N7R6I7"/>
<accession>A0A9N7R6I7</accession>
<dbReference type="InterPro" id="IPR002068">
    <property type="entry name" value="A-crystallin/Hsp20_dom"/>
</dbReference>
<protein>
    <submittedName>
        <fullName evidence="5">15.7 kDa heat shock protein- peroxisomal</fullName>
    </submittedName>
</protein>
<evidence type="ECO:0000259" key="4">
    <source>
        <dbReference type="PROSITE" id="PS01031"/>
    </source>
</evidence>
<dbReference type="Pfam" id="PF00011">
    <property type="entry name" value="HSP20"/>
    <property type="match status" value="1"/>
</dbReference>
<evidence type="ECO:0000313" key="5">
    <source>
        <dbReference type="EMBL" id="CAA0814566.1"/>
    </source>
</evidence>
<feature type="domain" description="SHSP" evidence="4">
    <location>
        <begin position="16"/>
        <end position="136"/>
    </location>
</feature>
<dbReference type="Gene3D" id="2.60.40.790">
    <property type="match status" value="1"/>
</dbReference>
<dbReference type="PANTHER" id="PTHR11527">
    <property type="entry name" value="HEAT-SHOCK PROTEIN 20 FAMILY MEMBER"/>
    <property type="match status" value="1"/>
</dbReference>
<reference evidence="5" key="1">
    <citation type="submission" date="2019-12" db="EMBL/GenBank/DDBJ databases">
        <authorList>
            <person name="Scholes J."/>
        </authorList>
    </citation>
    <scope>NUCLEOTIDE SEQUENCE</scope>
</reference>
<dbReference type="SUPFAM" id="SSF49764">
    <property type="entry name" value="HSP20-like chaperones"/>
    <property type="match status" value="1"/>
</dbReference>
<organism evidence="5 6">
    <name type="scientific">Striga hermonthica</name>
    <name type="common">Purple witchweed</name>
    <name type="synonym">Buchnera hermonthica</name>
    <dbReference type="NCBI Taxonomy" id="68872"/>
    <lineage>
        <taxon>Eukaryota</taxon>
        <taxon>Viridiplantae</taxon>
        <taxon>Streptophyta</taxon>
        <taxon>Embryophyta</taxon>
        <taxon>Tracheophyta</taxon>
        <taxon>Spermatophyta</taxon>
        <taxon>Magnoliopsida</taxon>
        <taxon>eudicotyledons</taxon>
        <taxon>Gunneridae</taxon>
        <taxon>Pentapetalae</taxon>
        <taxon>asterids</taxon>
        <taxon>lamiids</taxon>
        <taxon>Lamiales</taxon>
        <taxon>Orobanchaceae</taxon>
        <taxon>Buchnereae</taxon>
        <taxon>Striga</taxon>
    </lineage>
</organism>
<gene>
    <name evidence="5" type="ORF">SHERM_14853</name>
</gene>
<evidence type="ECO:0000256" key="3">
    <source>
        <dbReference type="RuleBase" id="RU003616"/>
    </source>
</evidence>
<dbReference type="Proteomes" id="UP001153555">
    <property type="component" value="Unassembled WGS sequence"/>
</dbReference>
<evidence type="ECO:0000256" key="2">
    <source>
        <dbReference type="PROSITE-ProRule" id="PRU00285"/>
    </source>
</evidence>
<comment type="similarity">
    <text evidence="2 3">Belongs to the small heat shock protein (HSP20) family.</text>
</comment>
<dbReference type="PROSITE" id="PS01031">
    <property type="entry name" value="SHSP"/>
    <property type="match status" value="1"/>
</dbReference>
<sequence>MALFGDPWRRFLLSPAVHRSSTALLDWLESPAAHIFKINVPGYSKEDIKVQVEDGNVLVIRAEGGGKEELPMKEKDVIWHVAERKILGGFSREIELPEDVKVEQIKAHVDNGVLTVVVPKDTTTPKPSKVRNIHVTSKL</sequence>
<keyword evidence="1 5" id="KW-0346">Stress response</keyword>
<evidence type="ECO:0000313" key="6">
    <source>
        <dbReference type="Proteomes" id="UP001153555"/>
    </source>
</evidence>
<comment type="caution">
    <text evidence="5">The sequence shown here is derived from an EMBL/GenBank/DDBJ whole genome shotgun (WGS) entry which is preliminary data.</text>
</comment>
<dbReference type="InterPro" id="IPR031107">
    <property type="entry name" value="Small_HSP"/>
</dbReference>
<name>A0A9N7R6I7_STRHE</name>
<proteinExistence type="inferred from homology"/>
<dbReference type="EMBL" id="CACSLK010012206">
    <property type="protein sequence ID" value="CAA0814566.1"/>
    <property type="molecule type" value="Genomic_DNA"/>
</dbReference>
<keyword evidence="6" id="KW-1185">Reference proteome</keyword>